<dbReference type="GO" id="GO:0009411">
    <property type="term" value="P:response to UV"/>
    <property type="evidence" value="ECO:0007669"/>
    <property type="project" value="TreeGrafter"/>
</dbReference>
<dbReference type="GO" id="GO:0003682">
    <property type="term" value="F:chromatin binding"/>
    <property type="evidence" value="ECO:0007669"/>
    <property type="project" value="TreeGrafter"/>
</dbReference>
<protein>
    <recommendedName>
        <fullName evidence="4">DNA-directed primase/polymerase protein</fullName>
        <ecNumber evidence="6">2.7.7.102</ecNumber>
        <ecNumber evidence="2">2.7.7.7</ecNumber>
    </recommendedName>
</protein>
<keyword evidence="3" id="KW-0808">Transferase</keyword>
<accession>A0A0B6ZMR2</accession>
<dbReference type="GO" id="GO:0042276">
    <property type="term" value="P:error-prone translesion synthesis"/>
    <property type="evidence" value="ECO:0007669"/>
    <property type="project" value="InterPro"/>
</dbReference>
<evidence type="ECO:0000256" key="7">
    <source>
        <dbReference type="ARBA" id="ARBA00047303"/>
    </source>
</evidence>
<keyword evidence="3" id="KW-0548">Nucleotidyltransferase</keyword>
<sequence length="283" mass="32432">MDGASSFTVSQFYGTNRKVQNRTSGTFTHRLEQRLVRLPVAYPHRILGPTNCWKIFFRQNDAFKWAQQTAEDIIVFAYESADEISTSLTGTRRYIATSLDVFWCYYIQLEPARRHHYEIIPEGCPCRLYFDLEFLKQFNPDSDGDKMVELVINYVCKWLEAFFSIRCDRSNIVDLDASTDDKFSRHLIFHIPGAIFRHCVTAGNFVRHIFGLMLTFIKLMSEGSLSSTNVNYSTNKNFYRGTNPLQAISCSQSVVNGIFVDDVAVDDNNDDVAVDDDDVAVDD</sequence>
<feature type="non-terminal residue" evidence="8">
    <location>
        <position position="283"/>
    </location>
</feature>
<comment type="similarity">
    <text evidence="1">Belongs to the eukaryotic-type primase small subunit family.</text>
</comment>
<comment type="catalytic activity">
    <reaction evidence="7">
        <text>DNA(n) + a 2'-deoxyribonucleoside 5'-triphosphate = DNA(n+1) + diphosphate</text>
        <dbReference type="Rhea" id="RHEA:22508"/>
        <dbReference type="Rhea" id="RHEA-COMP:17339"/>
        <dbReference type="Rhea" id="RHEA-COMP:17340"/>
        <dbReference type="ChEBI" id="CHEBI:33019"/>
        <dbReference type="ChEBI" id="CHEBI:61560"/>
        <dbReference type="ChEBI" id="CHEBI:173112"/>
        <dbReference type="EC" id="2.7.7.7"/>
    </reaction>
    <physiologicalReaction direction="left-to-right" evidence="7">
        <dbReference type="Rhea" id="RHEA:22509"/>
    </physiologicalReaction>
</comment>
<dbReference type="InterPro" id="IPR044917">
    <property type="entry name" value="PRIMPOL"/>
</dbReference>
<comment type="catalytic activity">
    <reaction evidence="5">
        <text>ssDNA + n NTP = ssDNA/pppN(pN)n-1 hybrid + (n-1) diphosphate.</text>
        <dbReference type="EC" id="2.7.7.102"/>
    </reaction>
</comment>
<organism evidence="8">
    <name type="scientific">Arion vulgaris</name>
    <dbReference type="NCBI Taxonomy" id="1028688"/>
    <lineage>
        <taxon>Eukaryota</taxon>
        <taxon>Metazoa</taxon>
        <taxon>Spiralia</taxon>
        <taxon>Lophotrochozoa</taxon>
        <taxon>Mollusca</taxon>
        <taxon>Gastropoda</taxon>
        <taxon>Heterobranchia</taxon>
        <taxon>Euthyneura</taxon>
        <taxon>Panpulmonata</taxon>
        <taxon>Eupulmonata</taxon>
        <taxon>Stylommatophora</taxon>
        <taxon>Helicina</taxon>
        <taxon>Arionoidea</taxon>
        <taxon>Arionidae</taxon>
        <taxon>Arion</taxon>
    </lineage>
</organism>
<name>A0A0B6ZMR2_9EUPU</name>
<dbReference type="EC" id="2.7.7.7" evidence="2"/>
<dbReference type="AlphaFoldDB" id="A0A0B6ZMR2"/>
<dbReference type="GO" id="GO:0031297">
    <property type="term" value="P:replication fork processing"/>
    <property type="evidence" value="ECO:0007669"/>
    <property type="project" value="TreeGrafter"/>
</dbReference>
<evidence type="ECO:0000256" key="5">
    <source>
        <dbReference type="ARBA" id="ARBA00044677"/>
    </source>
</evidence>
<evidence type="ECO:0000313" key="8">
    <source>
        <dbReference type="EMBL" id="CEK69692.1"/>
    </source>
</evidence>
<evidence type="ECO:0000256" key="1">
    <source>
        <dbReference type="ARBA" id="ARBA00009762"/>
    </source>
</evidence>
<gene>
    <name evidence="8" type="primary">ORF71230</name>
</gene>
<keyword evidence="3" id="KW-0239">DNA-directed DNA polymerase</keyword>
<dbReference type="EMBL" id="HACG01022827">
    <property type="protein sequence ID" value="CEK69692.1"/>
    <property type="molecule type" value="Transcribed_RNA"/>
</dbReference>
<dbReference type="PANTHER" id="PTHR31399:SF0">
    <property type="entry name" value="DNA-DIRECTED PRIMASE_POLYMERASE PROTEIN"/>
    <property type="match status" value="1"/>
</dbReference>
<evidence type="ECO:0000256" key="3">
    <source>
        <dbReference type="ARBA" id="ARBA00022932"/>
    </source>
</evidence>
<evidence type="ECO:0000256" key="2">
    <source>
        <dbReference type="ARBA" id="ARBA00012417"/>
    </source>
</evidence>
<dbReference type="GO" id="GO:0003887">
    <property type="term" value="F:DNA-directed DNA polymerase activity"/>
    <property type="evidence" value="ECO:0007669"/>
    <property type="project" value="UniProtKB-KW"/>
</dbReference>
<dbReference type="PANTHER" id="PTHR31399">
    <property type="entry name" value="DNA-DIRECTED PRIMASE / POLYMERASE PROTEIN"/>
    <property type="match status" value="1"/>
</dbReference>
<evidence type="ECO:0000256" key="4">
    <source>
        <dbReference type="ARBA" id="ARBA00026139"/>
    </source>
</evidence>
<dbReference type="GO" id="GO:0005634">
    <property type="term" value="C:nucleus"/>
    <property type="evidence" value="ECO:0007669"/>
    <property type="project" value="TreeGrafter"/>
</dbReference>
<reference evidence="8" key="1">
    <citation type="submission" date="2014-12" db="EMBL/GenBank/DDBJ databases">
        <title>Insight into the proteome of Arion vulgaris.</title>
        <authorList>
            <person name="Aradska J."/>
            <person name="Bulat T."/>
            <person name="Smidak R."/>
            <person name="Sarate P."/>
            <person name="Gangsoo J."/>
            <person name="Sialana F."/>
            <person name="Bilban M."/>
            <person name="Lubec G."/>
        </authorList>
    </citation>
    <scope>NUCLEOTIDE SEQUENCE</scope>
    <source>
        <tissue evidence="8">Skin</tissue>
    </source>
</reference>
<evidence type="ECO:0000256" key="6">
    <source>
        <dbReference type="ARBA" id="ARBA00044768"/>
    </source>
</evidence>
<dbReference type="GO" id="GO:0005759">
    <property type="term" value="C:mitochondrial matrix"/>
    <property type="evidence" value="ECO:0007669"/>
    <property type="project" value="TreeGrafter"/>
</dbReference>
<dbReference type="GO" id="GO:0006264">
    <property type="term" value="P:mitochondrial DNA replication"/>
    <property type="evidence" value="ECO:0007669"/>
    <property type="project" value="TreeGrafter"/>
</dbReference>
<proteinExistence type="inferred from homology"/>
<dbReference type="EC" id="2.7.7.102" evidence="6"/>